<protein>
    <recommendedName>
        <fullName evidence="3">inorganic diphosphatase</fullName>
        <ecNumber evidence="3">3.6.1.1</ecNumber>
    </recommendedName>
    <alternativeName>
        <fullName evidence="7">Pyrophosphate phospho-hydrolase</fullName>
    </alternativeName>
</protein>
<dbReference type="CDD" id="cd00412">
    <property type="entry name" value="pyrophosphatase"/>
    <property type="match status" value="1"/>
</dbReference>
<accession>H8WWB7</accession>
<comment type="cofactor">
    <cofactor evidence="1">
        <name>Mg(2+)</name>
        <dbReference type="ChEBI" id="CHEBI:18420"/>
    </cofactor>
</comment>
<dbReference type="eggNOG" id="KOG1626">
    <property type="taxonomic scope" value="Eukaryota"/>
</dbReference>
<evidence type="ECO:0000256" key="3">
    <source>
        <dbReference type="ARBA" id="ARBA00012146"/>
    </source>
</evidence>
<dbReference type="KEGG" id="cot:CORT_0A03530"/>
<keyword evidence="4" id="KW-0479">Metal-binding</keyword>
<dbReference type="InterPro" id="IPR008162">
    <property type="entry name" value="Pyrophosphatase"/>
</dbReference>
<dbReference type="EMBL" id="HE681719">
    <property type="protein sequence ID" value="CCG20741.1"/>
    <property type="molecule type" value="Genomic_DNA"/>
</dbReference>
<dbReference type="Pfam" id="PF00719">
    <property type="entry name" value="Pyrophosphatase"/>
    <property type="match status" value="1"/>
</dbReference>
<dbReference type="GeneID" id="14537743"/>
<evidence type="ECO:0000256" key="4">
    <source>
        <dbReference type="ARBA" id="ARBA00022723"/>
    </source>
</evidence>
<evidence type="ECO:0000256" key="1">
    <source>
        <dbReference type="ARBA" id="ARBA00001946"/>
    </source>
</evidence>
<evidence type="ECO:0000256" key="7">
    <source>
        <dbReference type="ARBA" id="ARBA00032535"/>
    </source>
</evidence>
<evidence type="ECO:0000256" key="2">
    <source>
        <dbReference type="ARBA" id="ARBA00006220"/>
    </source>
</evidence>
<evidence type="ECO:0000313" key="8">
    <source>
        <dbReference type="EMBL" id="CCG20741.1"/>
    </source>
</evidence>
<dbReference type="AlphaFoldDB" id="H8WWB7"/>
<keyword evidence="9" id="KW-1185">Reference proteome</keyword>
<dbReference type="Proteomes" id="UP000005018">
    <property type="component" value="Chromosome 1"/>
</dbReference>
<dbReference type="EC" id="3.6.1.1" evidence="3"/>
<dbReference type="GO" id="GO:0000287">
    <property type="term" value="F:magnesium ion binding"/>
    <property type="evidence" value="ECO:0007669"/>
    <property type="project" value="InterPro"/>
</dbReference>
<evidence type="ECO:0000256" key="6">
    <source>
        <dbReference type="ARBA" id="ARBA00022842"/>
    </source>
</evidence>
<keyword evidence="5" id="KW-0378">Hydrolase</keyword>
<gene>
    <name evidence="8" type="ORF">CORT_0A03530</name>
</gene>
<dbReference type="GO" id="GO:0004427">
    <property type="term" value="F:inorganic diphosphate phosphatase activity"/>
    <property type="evidence" value="ECO:0007669"/>
    <property type="project" value="UniProtKB-EC"/>
</dbReference>
<dbReference type="HOGENOM" id="CLU_040684_0_1_1"/>
<comment type="similarity">
    <text evidence="2">Belongs to the PPase family.</text>
</comment>
<dbReference type="PANTHER" id="PTHR10286">
    <property type="entry name" value="INORGANIC PYROPHOSPHATASE"/>
    <property type="match status" value="1"/>
</dbReference>
<keyword evidence="6" id="KW-0460">Magnesium</keyword>
<name>H8WWB7_CANO9</name>
<dbReference type="SUPFAM" id="SSF50324">
    <property type="entry name" value="Inorganic pyrophosphatase"/>
    <property type="match status" value="1"/>
</dbReference>
<sequence length="361" mass="40419">MMIRSVLHYTHRSKFFNFYSTKLSTTMPSQLPAAALARLSLTNQHLMLSRTNATTTTTTTSPAPDSQTAIRTTSKAPLVIPTGQGTKYTATYANYATTESGKIISYFHDIPLDLNPDTKEANFICEIPRWSNAKFEIATKVPGNPIIQDTKNGKVRFVKNLFPHHGYIHNYGAFPQTWEDPFEQHYNLYGDNDPLDVCEIGSDVLSTGSVKRVKILGSLALIDDGEMDWKVIVIDTEDELASKVHDIADIAKLCPGLLEATRQWFRDYKLADGKPVNAFAFDGQFKSAKETVKIVQECNSSWRNLVDGKVAKHEKLPSILNTTLDNTPGHVNDFEIKLTKSVEPDGQIPVDTHKNYFFKTN</sequence>
<dbReference type="GO" id="GO:0005737">
    <property type="term" value="C:cytoplasm"/>
    <property type="evidence" value="ECO:0007669"/>
    <property type="project" value="InterPro"/>
</dbReference>
<dbReference type="InterPro" id="IPR036649">
    <property type="entry name" value="Pyrophosphatase_sf"/>
</dbReference>
<proteinExistence type="inferred from homology"/>
<dbReference type="Gene3D" id="3.90.80.10">
    <property type="entry name" value="Inorganic pyrophosphatase"/>
    <property type="match status" value="1"/>
</dbReference>
<organism evidence="8 9">
    <name type="scientific">Candida orthopsilosis (strain 90-125)</name>
    <name type="common">Yeast</name>
    <dbReference type="NCBI Taxonomy" id="1136231"/>
    <lineage>
        <taxon>Eukaryota</taxon>
        <taxon>Fungi</taxon>
        <taxon>Dikarya</taxon>
        <taxon>Ascomycota</taxon>
        <taxon>Saccharomycotina</taxon>
        <taxon>Pichiomycetes</taxon>
        <taxon>Debaryomycetaceae</taxon>
        <taxon>Candida/Lodderomyces clade</taxon>
        <taxon>Candida</taxon>
    </lineage>
</organism>
<evidence type="ECO:0000256" key="5">
    <source>
        <dbReference type="ARBA" id="ARBA00022801"/>
    </source>
</evidence>
<reference evidence="8 9" key="1">
    <citation type="journal article" date="2012" name="PLoS ONE">
        <title>Sequence and analysis of the genome of the pathogenic yeast Candida orthopsilosis.</title>
        <authorList>
            <person name="Riccombeni A."/>
            <person name="Vidanes G."/>
            <person name="Proux-Wera E."/>
            <person name="Wolfe K.H."/>
            <person name="Butler G."/>
        </authorList>
    </citation>
    <scope>NUCLEOTIDE SEQUENCE [LARGE SCALE GENOMIC DNA]</scope>
    <source>
        <strain evidence="8 9">Co 90-125</strain>
    </source>
</reference>
<dbReference type="GO" id="GO:0006796">
    <property type="term" value="P:phosphate-containing compound metabolic process"/>
    <property type="evidence" value="ECO:0007669"/>
    <property type="project" value="InterPro"/>
</dbReference>
<evidence type="ECO:0000313" key="9">
    <source>
        <dbReference type="Proteomes" id="UP000005018"/>
    </source>
</evidence>
<dbReference type="PROSITE" id="PS00387">
    <property type="entry name" value="PPASE"/>
    <property type="match status" value="1"/>
</dbReference>
<dbReference type="FunFam" id="3.90.80.10:FF:000007">
    <property type="entry name" value="Inorganic pyrophosphatase, mitochondrial"/>
    <property type="match status" value="1"/>
</dbReference>
<dbReference type="RefSeq" id="XP_003866181.1">
    <property type="nucleotide sequence ID" value="XM_003866133.1"/>
</dbReference>
<dbReference type="OrthoDB" id="1608002at2759"/>